<proteinExistence type="predicted"/>
<feature type="domain" description="LTD" evidence="1">
    <location>
        <begin position="11"/>
        <end position="128"/>
    </location>
</feature>
<dbReference type="AlphaFoldDB" id="G7WKG6"/>
<accession>G7WKG6</accession>
<keyword evidence="3" id="KW-1185">Reference proteome</keyword>
<dbReference type="HOGENOM" id="CLU_1691536_0_0_2"/>
<protein>
    <submittedName>
        <fullName evidence="2">Lipoprotein, putative</fullName>
    </submittedName>
</protein>
<dbReference type="OrthoDB" id="148134at2157"/>
<dbReference type="STRING" id="1110509.Mhar_1429"/>
<dbReference type="RefSeq" id="WP_014586977.1">
    <property type="nucleotide sequence ID" value="NC_017527.1"/>
</dbReference>
<keyword evidence="2" id="KW-0449">Lipoprotein</keyword>
<dbReference type="InterPro" id="IPR001322">
    <property type="entry name" value="Lamin_tail_dom"/>
</dbReference>
<evidence type="ECO:0000313" key="3">
    <source>
        <dbReference type="Proteomes" id="UP000005877"/>
    </source>
</evidence>
<dbReference type="Gene3D" id="2.60.40.1260">
    <property type="entry name" value="Lamin Tail domain"/>
    <property type="match status" value="1"/>
</dbReference>
<dbReference type="EMBL" id="CP003117">
    <property type="protein sequence ID" value="AET64793.1"/>
    <property type="molecule type" value="Genomic_DNA"/>
</dbReference>
<dbReference type="InterPro" id="IPR036415">
    <property type="entry name" value="Lamin_tail_dom_sf"/>
</dbReference>
<dbReference type="Pfam" id="PF00932">
    <property type="entry name" value="LTD"/>
    <property type="match status" value="1"/>
</dbReference>
<organism evidence="2 3">
    <name type="scientific">Methanothrix harundinacea (strain 6Ac)</name>
    <name type="common">Methanosaeta harundinacea</name>
    <dbReference type="NCBI Taxonomy" id="1110509"/>
    <lineage>
        <taxon>Archaea</taxon>
        <taxon>Methanobacteriati</taxon>
        <taxon>Methanobacteriota</taxon>
        <taxon>Stenosarchaea group</taxon>
        <taxon>Methanomicrobia</taxon>
        <taxon>Methanotrichales</taxon>
        <taxon>Methanotrichaceae</taxon>
        <taxon>Methanothrix</taxon>
    </lineage>
</organism>
<evidence type="ECO:0000313" key="2">
    <source>
        <dbReference type="EMBL" id="AET64793.1"/>
    </source>
</evidence>
<dbReference type="GeneID" id="12510598"/>
<dbReference type="KEGG" id="mhi:Mhar_1429"/>
<dbReference type="PROSITE" id="PS51841">
    <property type="entry name" value="LTD"/>
    <property type="match status" value="1"/>
</dbReference>
<dbReference type="PATRIC" id="fig|1110509.7.peg.1588"/>
<sequence>MRVTSGILISLYIAVALSATGAGSVVINEVEINPPGNATRWVELYNGGDEAVEISGWVVTIYNLPWAGPIVIPQGTVISPKGYYIAEGDPQWRGEDEGSVALVDAIGMKVDETHKMVDDGDSDFTYGRYPNGLDTDQRSDWKLMKATPRAENVLS</sequence>
<dbReference type="Proteomes" id="UP000005877">
    <property type="component" value="Chromosome"/>
</dbReference>
<name>G7WKG6_METH6</name>
<gene>
    <name evidence="2" type="ordered locus">Mhar_1429</name>
</gene>
<evidence type="ECO:0000259" key="1">
    <source>
        <dbReference type="PROSITE" id="PS51841"/>
    </source>
</evidence>
<dbReference type="SUPFAM" id="SSF74853">
    <property type="entry name" value="Lamin A/C globular tail domain"/>
    <property type="match status" value="1"/>
</dbReference>
<reference evidence="2 3" key="1">
    <citation type="journal article" date="2012" name="PLoS ONE">
        <title>The genome characteristics and predicted function of methyl-group oxidation pathway in the obligate aceticlastic methanogens, Methanosaeta spp.</title>
        <authorList>
            <person name="Zhu J."/>
            <person name="Zheng H."/>
            <person name="Ai G."/>
            <person name="Zhang G."/>
            <person name="Liu D."/>
            <person name="Liu X."/>
            <person name="Dong X."/>
        </authorList>
    </citation>
    <scope>NUCLEOTIDE SEQUENCE [LARGE SCALE GENOMIC DNA]</scope>
    <source>
        <strain evidence="2 3">6Ac</strain>
    </source>
</reference>